<dbReference type="Proteomes" id="UP000235347">
    <property type="component" value="Unassembled WGS sequence"/>
</dbReference>
<accession>A0A2N7VJ10</accession>
<organism evidence="2 3">
    <name type="scientific">Trinickia soli</name>
    <dbReference type="NCBI Taxonomy" id="380675"/>
    <lineage>
        <taxon>Bacteria</taxon>
        <taxon>Pseudomonadati</taxon>
        <taxon>Pseudomonadota</taxon>
        <taxon>Betaproteobacteria</taxon>
        <taxon>Burkholderiales</taxon>
        <taxon>Burkholderiaceae</taxon>
        <taxon>Trinickia</taxon>
    </lineage>
</organism>
<keyword evidence="3" id="KW-1185">Reference proteome</keyword>
<feature type="compositionally biased region" description="Gly residues" evidence="1">
    <location>
        <begin position="22"/>
        <end position="35"/>
    </location>
</feature>
<feature type="compositionally biased region" description="Polar residues" evidence="1">
    <location>
        <begin position="45"/>
        <end position="63"/>
    </location>
</feature>
<sequence>MNGGNSSTYDQDRTMRRHRKGTGGYGSPGTTGTGSGRTTVSPGTEQTHPSGTTDGSSPQQNDPTYRGGGKE</sequence>
<name>A0A2N7VJ10_9BURK</name>
<evidence type="ECO:0000313" key="3">
    <source>
        <dbReference type="Proteomes" id="UP000235347"/>
    </source>
</evidence>
<dbReference type="EMBL" id="PNYB01000031">
    <property type="protein sequence ID" value="PMS17142.1"/>
    <property type="molecule type" value="Genomic_DNA"/>
</dbReference>
<dbReference type="AlphaFoldDB" id="A0A2N7VJ10"/>
<reference evidence="2 3" key="1">
    <citation type="submission" date="2018-01" db="EMBL/GenBank/DDBJ databases">
        <title>Whole genome analyses suggest that Burkholderia sensu lato contains two further novel genera in the rhizoxinica-symbiotica group Mycetohabitans gen. nov., and Trinickia gen. nov.: implications for the evolution of diazotrophy and nodulation in the Burkholderiaceae.</title>
        <authorList>
            <person name="Estrada-de los Santos P."/>
            <person name="Palmer M."/>
            <person name="Chavez-Ramirez B."/>
            <person name="Beukes C."/>
            <person name="Steenkamp E.T."/>
            <person name="Hirsch A.M."/>
            <person name="Manyaka P."/>
            <person name="Maluk M."/>
            <person name="Lafos M."/>
            <person name="Crook M."/>
            <person name="Gross E."/>
            <person name="Simon M.F."/>
            <person name="Bueno dos Reis Junior F."/>
            <person name="Poole P.S."/>
            <person name="Venter S.N."/>
            <person name="James E.K."/>
        </authorList>
    </citation>
    <scope>NUCLEOTIDE SEQUENCE [LARGE SCALE GENOMIC DNA]</scope>
    <source>
        <strain evidence="2 3">GP25-8</strain>
    </source>
</reference>
<evidence type="ECO:0000256" key="1">
    <source>
        <dbReference type="SAM" id="MobiDB-lite"/>
    </source>
</evidence>
<evidence type="ECO:0000313" key="2">
    <source>
        <dbReference type="EMBL" id="PMS17142.1"/>
    </source>
</evidence>
<gene>
    <name evidence="2" type="ORF">C0Z19_24870</name>
</gene>
<comment type="caution">
    <text evidence="2">The sequence shown here is derived from an EMBL/GenBank/DDBJ whole genome shotgun (WGS) entry which is preliminary data.</text>
</comment>
<feature type="region of interest" description="Disordered" evidence="1">
    <location>
        <begin position="1"/>
        <end position="71"/>
    </location>
</feature>
<proteinExistence type="predicted"/>
<protein>
    <submittedName>
        <fullName evidence="2">Uncharacterized protein</fullName>
    </submittedName>
</protein>